<dbReference type="EMBL" id="JACTUZ010000009">
    <property type="protein sequence ID" value="MBC9176211.1"/>
    <property type="molecule type" value="Genomic_DNA"/>
</dbReference>
<dbReference type="InterPro" id="IPR036388">
    <property type="entry name" value="WH-like_DNA-bd_sf"/>
</dbReference>
<name>A0ABR7R3B6_9PROT</name>
<dbReference type="RefSeq" id="WP_187777372.1">
    <property type="nucleotide sequence ID" value="NZ_JACTUZ010000009.1"/>
</dbReference>
<dbReference type="PROSITE" id="PS50931">
    <property type="entry name" value="HTH_LYSR"/>
    <property type="match status" value="1"/>
</dbReference>
<dbReference type="PANTHER" id="PTHR30537:SF74">
    <property type="entry name" value="HTH-TYPE TRANSCRIPTIONAL REGULATOR TRPI"/>
    <property type="match status" value="1"/>
</dbReference>
<sequence length="294" mass="32001">MSYRRLPSLAALRSFEAAARHLSVTRAANELAITPGAVSRGVRQLEQELGTSLFLRGATGLTLTPAGETLLEAAGEAFDRLVAGVNSLRPTGARRLTLGVYALFASRWLIPRWHRLRERHPDLEIDLQTCADPAAMVPGRFDAAIAVTDGRPRPGLAMQRLVPIEMMPVCSPALAEGFDWRRVTLLHSRQRPEDWARWLSAAGIGGRDPHAGLFFESIALAIDAAAEGLGVALAIRSLAGADVATGRVAVPHPFLRPTTRAFTLLHEGSRQAEPELRALRDWLLEEAATPSWQH</sequence>
<evidence type="ECO:0000256" key="2">
    <source>
        <dbReference type="ARBA" id="ARBA00023015"/>
    </source>
</evidence>
<evidence type="ECO:0000256" key="4">
    <source>
        <dbReference type="ARBA" id="ARBA00023163"/>
    </source>
</evidence>
<accession>A0ABR7R3B6</accession>
<dbReference type="InterPro" id="IPR005119">
    <property type="entry name" value="LysR_subst-bd"/>
</dbReference>
<dbReference type="PRINTS" id="PR00039">
    <property type="entry name" value="HTHLYSR"/>
</dbReference>
<dbReference type="CDD" id="cd08432">
    <property type="entry name" value="PBP2_GcdR_TrpI_HvrB_AmpR_like"/>
    <property type="match status" value="1"/>
</dbReference>
<keyword evidence="2" id="KW-0805">Transcription regulation</keyword>
<feature type="domain" description="HTH lysR-type" evidence="5">
    <location>
        <begin position="7"/>
        <end position="64"/>
    </location>
</feature>
<dbReference type="InterPro" id="IPR000847">
    <property type="entry name" value="LysR_HTH_N"/>
</dbReference>
<dbReference type="SUPFAM" id="SSF46785">
    <property type="entry name" value="Winged helix' DNA-binding domain"/>
    <property type="match status" value="1"/>
</dbReference>
<dbReference type="PANTHER" id="PTHR30537">
    <property type="entry name" value="HTH-TYPE TRANSCRIPTIONAL REGULATOR"/>
    <property type="match status" value="1"/>
</dbReference>
<dbReference type="SUPFAM" id="SSF53850">
    <property type="entry name" value="Periplasmic binding protein-like II"/>
    <property type="match status" value="1"/>
</dbReference>
<keyword evidence="4" id="KW-0804">Transcription</keyword>
<reference evidence="6 7" key="1">
    <citation type="journal article" date="2009" name="Int. J. Syst. Evol. Microbiol.">
        <title>Transfer of Teichococcus ludipueritiae and Muricoccus roseus to the genus Roseomonas, as Roseomonas ludipueritiae comb. nov. and Roseomonas rosea comb. nov., respectively, and emended description of the genus Roseomonas.</title>
        <authorList>
            <person name="Sanchez-Porro C."/>
            <person name="Gallego V."/>
            <person name="Busse H.J."/>
            <person name="Kampfer P."/>
            <person name="Ventosa A."/>
        </authorList>
    </citation>
    <scope>NUCLEOTIDE SEQUENCE [LARGE SCALE GENOMIC DNA]</scope>
    <source>
        <strain evidence="6 7">DSM 14915</strain>
    </source>
</reference>
<dbReference type="InterPro" id="IPR036390">
    <property type="entry name" value="WH_DNA-bd_sf"/>
</dbReference>
<dbReference type="Proteomes" id="UP000603940">
    <property type="component" value="Unassembled WGS sequence"/>
</dbReference>
<dbReference type="Pfam" id="PF00126">
    <property type="entry name" value="HTH_1"/>
    <property type="match status" value="1"/>
</dbReference>
<protein>
    <submittedName>
        <fullName evidence="6">LysR family transcriptional regulator</fullName>
    </submittedName>
</protein>
<dbReference type="Gene3D" id="1.10.10.10">
    <property type="entry name" value="Winged helix-like DNA-binding domain superfamily/Winged helix DNA-binding domain"/>
    <property type="match status" value="1"/>
</dbReference>
<evidence type="ECO:0000313" key="6">
    <source>
        <dbReference type="EMBL" id="MBC9176211.1"/>
    </source>
</evidence>
<organism evidence="6 7">
    <name type="scientific">Pseudoroseomonas ludipueritiae</name>
    <dbReference type="NCBI Taxonomy" id="198093"/>
    <lineage>
        <taxon>Bacteria</taxon>
        <taxon>Pseudomonadati</taxon>
        <taxon>Pseudomonadota</taxon>
        <taxon>Alphaproteobacteria</taxon>
        <taxon>Acetobacterales</taxon>
        <taxon>Acetobacteraceae</taxon>
        <taxon>Pseudoroseomonas</taxon>
    </lineage>
</organism>
<dbReference type="InterPro" id="IPR058163">
    <property type="entry name" value="LysR-type_TF_proteobact-type"/>
</dbReference>
<comment type="similarity">
    <text evidence="1">Belongs to the LysR transcriptional regulatory family.</text>
</comment>
<dbReference type="Gene3D" id="3.40.190.10">
    <property type="entry name" value="Periplasmic binding protein-like II"/>
    <property type="match status" value="2"/>
</dbReference>
<evidence type="ECO:0000256" key="1">
    <source>
        <dbReference type="ARBA" id="ARBA00009437"/>
    </source>
</evidence>
<evidence type="ECO:0000259" key="5">
    <source>
        <dbReference type="PROSITE" id="PS50931"/>
    </source>
</evidence>
<keyword evidence="7" id="KW-1185">Reference proteome</keyword>
<comment type="caution">
    <text evidence="6">The sequence shown here is derived from an EMBL/GenBank/DDBJ whole genome shotgun (WGS) entry which is preliminary data.</text>
</comment>
<evidence type="ECO:0000256" key="3">
    <source>
        <dbReference type="ARBA" id="ARBA00023125"/>
    </source>
</evidence>
<dbReference type="Pfam" id="PF03466">
    <property type="entry name" value="LysR_substrate"/>
    <property type="match status" value="1"/>
</dbReference>
<keyword evidence="3" id="KW-0238">DNA-binding</keyword>
<evidence type="ECO:0000313" key="7">
    <source>
        <dbReference type="Proteomes" id="UP000603940"/>
    </source>
</evidence>
<proteinExistence type="inferred from homology"/>
<gene>
    <name evidence="6" type="ORF">IBL25_04565</name>
</gene>